<organism evidence="1 2">
    <name type="scientific">Bordetella genomosp. 7</name>
    <dbReference type="NCBI Taxonomy" id="1416805"/>
    <lineage>
        <taxon>Bacteria</taxon>
        <taxon>Pseudomonadati</taxon>
        <taxon>Pseudomonadota</taxon>
        <taxon>Betaproteobacteria</taxon>
        <taxon>Burkholderiales</taxon>
        <taxon>Alcaligenaceae</taxon>
        <taxon>Bordetella</taxon>
    </lineage>
</organism>
<dbReference type="InterPro" id="IPR006944">
    <property type="entry name" value="Phage/GTA_portal"/>
</dbReference>
<gene>
    <name evidence="1" type="ORF">CAL19_12710</name>
</gene>
<dbReference type="InterPro" id="IPR006427">
    <property type="entry name" value="Portal_HK97"/>
</dbReference>
<accession>A0A261QYX8</accession>
<keyword evidence="2" id="KW-1185">Reference proteome</keyword>
<protein>
    <submittedName>
        <fullName evidence="1">Phage portal protein</fullName>
    </submittedName>
</protein>
<name>A0A261QYX8_9BORD</name>
<proteinExistence type="predicted"/>
<dbReference type="Proteomes" id="UP000216947">
    <property type="component" value="Unassembled WGS sequence"/>
</dbReference>
<evidence type="ECO:0000313" key="2">
    <source>
        <dbReference type="Proteomes" id="UP000216947"/>
    </source>
</evidence>
<dbReference type="AlphaFoldDB" id="A0A261QYX8"/>
<dbReference type="RefSeq" id="WP_094796959.1">
    <property type="nucleotide sequence ID" value="NZ_NEVK01000006.1"/>
</dbReference>
<reference evidence="2" key="1">
    <citation type="submission" date="2017-05" db="EMBL/GenBank/DDBJ databases">
        <title>Complete and WGS of Bordetella genogroups.</title>
        <authorList>
            <person name="Spilker T."/>
            <person name="Lipuma J."/>
        </authorList>
    </citation>
    <scope>NUCLEOTIDE SEQUENCE [LARGE SCALE GENOMIC DNA]</scope>
    <source>
        <strain evidence="2">AU18089</strain>
    </source>
</reference>
<dbReference type="Pfam" id="PF04860">
    <property type="entry name" value="Phage_portal"/>
    <property type="match status" value="1"/>
</dbReference>
<sequence>MKTKTKPGRIRAALLDWLGVPIGLTDADFWSQFGVSAAGQQVNEKTALQLSTVWACTRLISETISTLPLGLYLRSGGGRVSAEGHPIYTIIHSRPNTDSTAAVFWEAVIASMLLRGNGFAEKKYIGTRLVALEFLVPGRLAISRDIKGNRRFRYTERDGEQREIPESRIFRIPGFTLDGDWGVSVIEYGSSVFGSALAASSAANSTFEKGLAPTVAFTVDRVLKPEQRDDFRKSIELISGAINAGKSPVLEGGIDAKTIGINPKDAQLIESRQFGVEELCRWFRVPPHMVGHTSNSTSWGTGIEQQMIGFLTFTLRPWLTRIEQAINKDLLAPYDQTRYYAEFSVEGLLRADSAARAQYESTMVNNGIMTRDEVRRLENLPPMGGNADVLTVQTALVPINQLGVNQSQEG</sequence>
<evidence type="ECO:0000313" key="1">
    <source>
        <dbReference type="EMBL" id="OZI17936.1"/>
    </source>
</evidence>
<dbReference type="EMBL" id="NEVK01000006">
    <property type="protein sequence ID" value="OZI17936.1"/>
    <property type="molecule type" value="Genomic_DNA"/>
</dbReference>
<dbReference type="NCBIfam" id="TIGR01537">
    <property type="entry name" value="portal_HK97"/>
    <property type="match status" value="1"/>
</dbReference>
<comment type="caution">
    <text evidence="1">The sequence shown here is derived from an EMBL/GenBank/DDBJ whole genome shotgun (WGS) entry which is preliminary data.</text>
</comment>